<keyword evidence="4" id="KW-0378">Hydrolase</keyword>
<keyword evidence="3 6" id="KW-0479">Metal-binding</keyword>
<dbReference type="Pfam" id="PF01321">
    <property type="entry name" value="Creatinase_N"/>
    <property type="match status" value="1"/>
</dbReference>
<dbReference type="RefSeq" id="WP_092836606.1">
    <property type="nucleotide sequence ID" value="NZ_FOVP01000007.1"/>
</dbReference>
<dbReference type="GO" id="GO:0006508">
    <property type="term" value="P:proteolysis"/>
    <property type="evidence" value="ECO:0007669"/>
    <property type="project" value="UniProtKB-KW"/>
</dbReference>
<sequence>MFQSFDDSARPDQGPSRLAALRGVMAEAGLAGFLVPRADAHQGEYVAACDNRLAWLTGFTGSAGFCAVLSDVAGVFVDGRYRVQVKTQVDTGHFTPVDWPEVRLGDWLKQSLPNGGEVGYDPWLYTVEQLEALEKSLSGSAITLRASDNLIDRIWPDRPARPRNPMTIQPDDLTGKPHAEKRRDLGAALEAAGKRRAILALPDSICWLLNIRGSDIPRNPIVQGFALLDWTGEVTLFTDAEIGAEVAAHLGDDVHLRPYAGLLDGLGAQQDVTFQIDPASTPAIVLSHLQGLVATPGSGVKITRGDDPCILPKACKTKAEIAATRAAHLRDGAAVCEFLSWFDAQAPGTITEIDVVTRLEACRAATGKLLDISFDTIAGSGPNGALAHYRVTHSSNRTLQNGDLLVLDGGGQYLDGTTDITRTLPVGDIGADERAAFTRVLQGMIAISRLRFPAGLAGRDLDAIARYPLWLADQDYGHGTGHGVGVHLCVHEGPQRLSRTGDVALKPGMILSNEPGYYREGAFGIRIENLLVVTKATLLPGGDVSGKLCFETLNFVPIDRRLIDRDMLTDPERDWLNAYHDQCRDKIGPRLSGQARLWLDQATQPV</sequence>
<dbReference type="GO" id="GO:0046872">
    <property type="term" value="F:metal ion binding"/>
    <property type="evidence" value="ECO:0007669"/>
    <property type="project" value="UniProtKB-KW"/>
</dbReference>
<evidence type="ECO:0000256" key="4">
    <source>
        <dbReference type="ARBA" id="ARBA00022801"/>
    </source>
</evidence>
<evidence type="ECO:0000259" key="7">
    <source>
        <dbReference type="Pfam" id="PF00557"/>
    </source>
</evidence>
<keyword evidence="5" id="KW-0482">Metalloprotease</keyword>
<dbReference type="InterPro" id="IPR001131">
    <property type="entry name" value="Peptidase_M24B_aminopep-P_CS"/>
</dbReference>
<dbReference type="PROSITE" id="PS00491">
    <property type="entry name" value="PROLINE_PEPTIDASE"/>
    <property type="match status" value="1"/>
</dbReference>
<dbReference type="InterPro" id="IPR033740">
    <property type="entry name" value="Pept_M24B"/>
</dbReference>
<name>A0A1I5B684_9RHOB</name>
<evidence type="ECO:0000256" key="3">
    <source>
        <dbReference type="ARBA" id="ARBA00022723"/>
    </source>
</evidence>
<evidence type="ECO:0000259" key="8">
    <source>
        <dbReference type="Pfam" id="PF01321"/>
    </source>
</evidence>
<dbReference type="InterPro" id="IPR000994">
    <property type="entry name" value="Pept_M24"/>
</dbReference>
<dbReference type="GO" id="GO:0005737">
    <property type="term" value="C:cytoplasm"/>
    <property type="evidence" value="ECO:0007669"/>
    <property type="project" value="UniProtKB-ARBA"/>
</dbReference>
<feature type="domain" description="Peptidase M24" evidence="7">
    <location>
        <begin position="324"/>
        <end position="535"/>
    </location>
</feature>
<dbReference type="InterPro" id="IPR036005">
    <property type="entry name" value="Creatinase/aminopeptidase-like"/>
</dbReference>
<dbReference type="InterPro" id="IPR032416">
    <property type="entry name" value="Peptidase_M24_C"/>
</dbReference>
<dbReference type="InterPro" id="IPR000587">
    <property type="entry name" value="Creatinase_N"/>
</dbReference>
<dbReference type="SUPFAM" id="SSF55920">
    <property type="entry name" value="Creatinase/aminopeptidase"/>
    <property type="match status" value="1"/>
</dbReference>
<dbReference type="Pfam" id="PF00557">
    <property type="entry name" value="Peptidase_M24"/>
    <property type="match status" value="1"/>
</dbReference>
<feature type="domain" description="Creatinase N-terminal" evidence="8">
    <location>
        <begin position="17"/>
        <end position="153"/>
    </location>
</feature>
<evidence type="ECO:0000313" key="11">
    <source>
        <dbReference type="Proteomes" id="UP000198599"/>
    </source>
</evidence>
<reference evidence="11" key="1">
    <citation type="submission" date="2016-10" db="EMBL/GenBank/DDBJ databases">
        <authorList>
            <person name="Varghese N."/>
            <person name="Submissions S."/>
        </authorList>
    </citation>
    <scope>NUCLEOTIDE SEQUENCE [LARGE SCALE GENOMIC DNA]</scope>
    <source>
        <strain evidence="11">DSM 28463</strain>
    </source>
</reference>
<organism evidence="10 11">
    <name type="scientific">Roseovarius lutimaris</name>
    <dbReference type="NCBI Taxonomy" id="1005928"/>
    <lineage>
        <taxon>Bacteria</taxon>
        <taxon>Pseudomonadati</taxon>
        <taxon>Pseudomonadota</taxon>
        <taxon>Alphaproteobacteria</taxon>
        <taxon>Rhodobacterales</taxon>
        <taxon>Roseobacteraceae</taxon>
        <taxon>Roseovarius</taxon>
    </lineage>
</organism>
<dbReference type="SUPFAM" id="SSF53092">
    <property type="entry name" value="Creatinase/prolidase N-terminal domain"/>
    <property type="match status" value="1"/>
</dbReference>
<evidence type="ECO:0000259" key="9">
    <source>
        <dbReference type="Pfam" id="PF16188"/>
    </source>
</evidence>
<keyword evidence="10" id="KW-0031">Aminopeptidase</keyword>
<dbReference type="Gene3D" id="3.90.230.10">
    <property type="entry name" value="Creatinase/methionine aminopeptidase superfamily"/>
    <property type="match status" value="1"/>
</dbReference>
<dbReference type="PANTHER" id="PTHR43763:SF6">
    <property type="entry name" value="XAA-PRO AMINOPEPTIDASE 1"/>
    <property type="match status" value="1"/>
</dbReference>
<dbReference type="AlphaFoldDB" id="A0A1I5B684"/>
<dbReference type="Pfam" id="PF16189">
    <property type="entry name" value="Creatinase_N_2"/>
    <property type="match status" value="1"/>
</dbReference>
<dbReference type="Proteomes" id="UP000198599">
    <property type="component" value="Unassembled WGS sequence"/>
</dbReference>
<dbReference type="GO" id="GO:0070006">
    <property type="term" value="F:metalloaminopeptidase activity"/>
    <property type="evidence" value="ECO:0007669"/>
    <property type="project" value="InterPro"/>
</dbReference>
<evidence type="ECO:0000256" key="5">
    <source>
        <dbReference type="ARBA" id="ARBA00023049"/>
    </source>
</evidence>
<dbReference type="Gene3D" id="3.40.350.10">
    <property type="entry name" value="Creatinase/prolidase N-terminal domain"/>
    <property type="match status" value="2"/>
</dbReference>
<feature type="domain" description="Peptidase M24 C-terminal" evidence="9">
    <location>
        <begin position="548"/>
        <end position="606"/>
    </location>
</feature>
<dbReference type="FunFam" id="3.90.230.10:FF:000009">
    <property type="entry name" value="xaa-Pro aminopeptidase 2"/>
    <property type="match status" value="1"/>
</dbReference>
<dbReference type="PANTHER" id="PTHR43763">
    <property type="entry name" value="XAA-PRO AMINOPEPTIDASE 1"/>
    <property type="match status" value="1"/>
</dbReference>
<proteinExistence type="inferred from homology"/>
<evidence type="ECO:0000256" key="2">
    <source>
        <dbReference type="ARBA" id="ARBA00022670"/>
    </source>
</evidence>
<dbReference type="CDD" id="cd01085">
    <property type="entry name" value="APP"/>
    <property type="match status" value="1"/>
</dbReference>
<dbReference type="EMBL" id="FOVP01000007">
    <property type="protein sequence ID" value="SFN70215.1"/>
    <property type="molecule type" value="Genomic_DNA"/>
</dbReference>
<keyword evidence="2" id="KW-0645">Protease</keyword>
<dbReference type="Pfam" id="PF16188">
    <property type="entry name" value="Peptidase_M24_C"/>
    <property type="match status" value="1"/>
</dbReference>
<evidence type="ECO:0000313" key="10">
    <source>
        <dbReference type="EMBL" id="SFN70215.1"/>
    </source>
</evidence>
<gene>
    <name evidence="10" type="ORF">SAMN04487859_10786</name>
</gene>
<dbReference type="InterPro" id="IPR050422">
    <property type="entry name" value="X-Pro_aminopeptidase_P"/>
</dbReference>
<accession>A0A1I5B684</accession>
<protein>
    <submittedName>
        <fullName evidence="10">Xaa-Pro aminopeptidase</fullName>
    </submittedName>
</protein>
<dbReference type="InterPro" id="IPR029149">
    <property type="entry name" value="Creatin/AminoP/Spt16_N"/>
</dbReference>
<dbReference type="STRING" id="1005928.SAMN04487859_10786"/>
<dbReference type="OrthoDB" id="9806388at2"/>
<evidence type="ECO:0000256" key="6">
    <source>
        <dbReference type="RuleBase" id="RU000590"/>
    </source>
</evidence>
<evidence type="ECO:0000256" key="1">
    <source>
        <dbReference type="ARBA" id="ARBA00008766"/>
    </source>
</evidence>
<comment type="similarity">
    <text evidence="1 6">Belongs to the peptidase M24B family.</text>
</comment>
<keyword evidence="11" id="KW-1185">Reference proteome</keyword>